<keyword evidence="4" id="KW-1185">Reference proteome</keyword>
<evidence type="ECO:0000313" key="4">
    <source>
        <dbReference type="Proteomes" id="UP001215598"/>
    </source>
</evidence>
<feature type="transmembrane region" description="Helical" evidence="2">
    <location>
        <begin position="283"/>
        <end position="305"/>
    </location>
</feature>
<feature type="transmembrane region" description="Helical" evidence="2">
    <location>
        <begin position="191"/>
        <end position="212"/>
    </location>
</feature>
<feature type="region of interest" description="Disordered" evidence="1">
    <location>
        <begin position="354"/>
        <end position="376"/>
    </location>
</feature>
<feature type="compositionally biased region" description="Basic and acidic residues" evidence="1">
    <location>
        <begin position="362"/>
        <end position="376"/>
    </location>
</feature>
<feature type="transmembrane region" description="Helical" evidence="2">
    <location>
        <begin position="144"/>
        <end position="171"/>
    </location>
</feature>
<evidence type="ECO:0000256" key="1">
    <source>
        <dbReference type="SAM" id="MobiDB-lite"/>
    </source>
</evidence>
<dbReference type="Proteomes" id="UP001215598">
    <property type="component" value="Unassembled WGS sequence"/>
</dbReference>
<sequence length="376" mass="41838">MTPNEVSVLQGVGRDWVHGFIAISHHTFWITVYAALVISASFILFRKDRRNLRTYIFFSLAIYTMFAIAFILWTLDLTTFILEGKLVLMQLQPGDSISDKLASANKRIFSVISAQDALYAYMSLLGDAIIIHRVRILGRYYNPWIFLIPCGLLLGSTIATVLLTYCVAVAGSEIVLGSFEKPAFCKNVQEVTYIMPMVTTAVTTLMIGHTAWKHRSIVAPHHSTGSSSASISTKKQRSQVERILIVLVESGFFYFLFFLIQVIGDIPIVEDTINSSTTLTILMMMFDYSSSTFVGVYPTMIVILAHSKHAVMDEATMRTDGSVGQMSSIRIGRFQVSNAGSESTFPVGLREEIELGESGSDNDTRSKTETERARVM</sequence>
<keyword evidence="2" id="KW-1133">Transmembrane helix</keyword>
<feature type="transmembrane region" description="Helical" evidence="2">
    <location>
        <begin position="243"/>
        <end position="263"/>
    </location>
</feature>
<reference evidence="3" key="1">
    <citation type="submission" date="2023-03" db="EMBL/GenBank/DDBJ databases">
        <title>Massive genome expansion in bonnet fungi (Mycena s.s.) driven by repeated elements and novel gene families across ecological guilds.</title>
        <authorList>
            <consortium name="Lawrence Berkeley National Laboratory"/>
            <person name="Harder C.B."/>
            <person name="Miyauchi S."/>
            <person name="Viragh M."/>
            <person name="Kuo A."/>
            <person name="Thoen E."/>
            <person name="Andreopoulos B."/>
            <person name="Lu D."/>
            <person name="Skrede I."/>
            <person name="Drula E."/>
            <person name="Henrissat B."/>
            <person name="Morin E."/>
            <person name="Kohler A."/>
            <person name="Barry K."/>
            <person name="LaButti K."/>
            <person name="Morin E."/>
            <person name="Salamov A."/>
            <person name="Lipzen A."/>
            <person name="Mereny Z."/>
            <person name="Hegedus B."/>
            <person name="Baldrian P."/>
            <person name="Stursova M."/>
            <person name="Weitz H."/>
            <person name="Taylor A."/>
            <person name="Grigoriev I.V."/>
            <person name="Nagy L.G."/>
            <person name="Martin F."/>
            <person name="Kauserud H."/>
        </authorList>
    </citation>
    <scope>NUCLEOTIDE SEQUENCE</scope>
    <source>
        <strain evidence="3">CBHHK182m</strain>
    </source>
</reference>
<protein>
    <submittedName>
        <fullName evidence="3">Uncharacterized protein</fullName>
    </submittedName>
</protein>
<accession>A0AAD7JLV2</accession>
<feature type="transmembrane region" description="Helical" evidence="2">
    <location>
        <begin position="108"/>
        <end position="132"/>
    </location>
</feature>
<dbReference type="AlphaFoldDB" id="A0AAD7JLV2"/>
<evidence type="ECO:0000256" key="2">
    <source>
        <dbReference type="SAM" id="Phobius"/>
    </source>
</evidence>
<name>A0AAD7JLV2_9AGAR</name>
<keyword evidence="2" id="KW-0812">Transmembrane</keyword>
<evidence type="ECO:0000313" key="3">
    <source>
        <dbReference type="EMBL" id="KAJ7767667.1"/>
    </source>
</evidence>
<organism evidence="3 4">
    <name type="scientific">Mycena metata</name>
    <dbReference type="NCBI Taxonomy" id="1033252"/>
    <lineage>
        <taxon>Eukaryota</taxon>
        <taxon>Fungi</taxon>
        <taxon>Dikarya</taxon>
        <taxon>Basidiomycota</taxon>
        <taxon>Agaricomycotina</taxon>
        <taxon>Agaricomycetes</taxon>
        <taxon>Agaricomycetidae</taxon>
        <taxon>Agaricales</taxon>
        <taxon>Marasmiineae</taxon>
        <taxon>Mycenaceae</taxon>
        <taxon>Mycena</taxon>
    </lineage>
</organism>
<feature type="transmembrane region" description="Helical" evidence="2">
    <location>
        <begin position="55"/>
        <end position="75"/>
    </location>
</feature>
<feature type="non-terminal residue" evidence="3">
    <location>
        <position position="1"/>
    </location>
</feature>
<keyword evidence="2" id="KW-0472">Membrane</keyword>
<comment type="caution">
    <text evidence="3">The sequence shown here is derived from an EMBL/GenBank/DDBJ whole genome shotgun (WGS) entry which is preliminary data.</text>
</comment>
<proteinExistence type="predicted"/>
<gene>
    <name evidence="3" type="ORF">B0H16DRAFT_1520340</name>
</gene>
<dbReference type="EMBL" id="JARKIB010000021">
    <property type="protein sequence ID" value="KAJ7767667.1"/>
    <property type="molecule type" value="Genomic_DNA"/>
</dbReference>
<feature type="transmembrane region" description="Helical" evidence="2">
    <location>
        <begin position="20"/>
        <end position="43"/>
    </location>
</feature>